<dbReference type="EMBL" id="CM029047">
    <property type="protein sequence ID" value="KAG2585796.1"/>
    <property type="molecule type" value="Genomic_DNA"/>
</dbReference>
<proteinExistence type="predicted"/>
<comment type="caution">
    <text evidence="1">The sequence shown here is derived from an EMBL/GenBank/DDBJ whole genome shotgun (WGS) entry which is preliminary data.</text>
</comment>
<accession>A0A8T0RLH3</accession>
<protein>
    <recommendedName>
        <fullName evidence="3">Reverse transcriptase zinc-binding domain-containing protein</fullName>
    </recommendedName>
</protein>
<keyword evidence="2" id="KW-1185">Reference proteome</keyword>
<sequence length="115" mass="13237">METALHLLADCRFTRRIWDHIALWVQEPLLKLSNWKIANTALEWCINITTTAGTPRKALRSLALLIMWVLWNERNARIFNRKESSFISVIGKIKEEVSAWIVAGARPLGALLLRD</sequence>
<dbReference type="Proteomes" id="UP000823388">
    <property type="component" value="Chromosome 6K"/>
</dbReference>
<dbReference type="AlphaFoldDB" id="A0A8T0RLH3"/>
<organism evidence="1 2">
    <name type="scientific">Panicum virgatum</name>
    <name type="common">Blackwell switchgrass</name>
    <dbReference type="NCBI Taxonomy" id="38727"/>
    <lineage>
        <taxon>Eukaryota</taxon>
        <taxon>Viridiplantae</taxon>
        <taxon>Streptophyta</taxon>
        <taxon>Embryophyta</taxon>
        <taxon>Tracheophyta</taxon>
        <taxon>Spermatophyta</taxon>
        <taxon>Magnoliopsida</taxon>
        <taxon>Liliopsida</taxon>
        <taxon>Poales</taxon>
        <taxon>Poaceae</taxon>
        <taxon>PACMAD clade</taxon>
        <taxon>Panicoideae</taxon>
        <taxon>Panicodae</taxon>
        <taxon>Paniceae</taxon>
        <taxon>Panicinae</taxon>
        <taxon>Panicum</taxon>
        <taxon>Panicum sect. Hiantes</taxon>
    </lineage>
</organism>
<reference evidence="1" key="1">
    <citation type="submission" date="2020-05" db="EMBL/GenBank/DDBJ databases">
        <title>WGS assembly of Panicum virgatum.</title>
        <authorList>
            <person name="Lovell J.T."/>
            <person name="Jenkins J."/>
            <person name="Shu S."/>
            <person name="Juenger T.E."/>
            <person name="Schmutz J."/>
        </authorList>
    </citation>
    <scope>NUCLEOTIDE SEQUENCE</scope>
    <source>
        <strain evidence="1">AP13</strain>
    </source>
</reference>
<gene>
    <name evidence="1" type="ORF">PVAP13_6KG410960</name>
</gene>
<name>A0A8T0RLH3_PANVG</name>
<evidence type="ECO:0000313" key="2">
    <source>
        <dbReference type="Proteomes" id="UP000823388"/>
    </source>
</evidence>
<evidence type="ECO:0008006" key="3">
    <source>
        <dbReference type="Google" id="ProtNLM"/>
    </source>
</evidence>
<evidence type="ECO:0000313" key="1">
    <source>
        <dbReference type="EMBL" id="KAG2585796.1"/>
    </source>
</evidence>